<dbReference type="OrthoDB" id="10263753at2759"/>
<reference evidence="3 4" key="1">
    <citation type="submission" date="2018-05" db="EMBL/GenBank/DDBJ databases">
        <title>Draft genome sequence of Scytalidium lignicola DSM 105466, a ubiquitous saprotrophic fungus.</title>
        <authorList>
            <person name="Buettner E."/>
            <person name="Gebauer A.M."/>
            <person name="Hofrichter M."/>
            <person name="Liers C."/>
            <person name="Kellner H."/>
        </authorList>
    </citation>
    <scope>NUCLEOTIDE SEQUENCE [LARGE SCALE GENOMIC DNA]</scope>
    <source>
        <strain evidence="3 4">DSM 105466</strain>
    </source>
</reference>
<organism evidence="3 4">
    <name type="scientific">Scytalidium lignicola</name>
    <name type="common">Hyphomycete</name>
    <dbReference type="NCBI Taxonomy" id="5539"/>
    <lineage>
        <taxon>Eukaryota</taxon>
        <taxon>Fungi</taxon>
        <taxon>Dikarya</taxon>
        <taxon>Ascomycota</taxon>
        <taxon>Pezizomycotina</taxon>
        <taxon>Leotiomycetes</taxon>
        <taxon>Leotiomycetes incertae sedis</taxon>
        <taxon>Scytalidium</taxon>
    </lineage>
</organism>
<gene>
    <name evidence="3" type="ORF">B7463_g4653</name>
</gene>
<comment type="caution">
    <text evidence="3">The sequence shown here is derived from an EMBL/GenBank/DDBJ whole genome shotgun (WGS) entry which is preliminary data.</text>
</comment>
<sequence length="573" mass="65514">MFPPGKNRWGETVVKMQESNMAVAKNTARSDTASQLSIFGFSELNCHTSLAVIDKLSATFFNEINWQYNPLDRDTFDEQRKDWDALSFSQLNDGPQTITADIRFFPALLFQLLALSLLYRLPDYDKSLECLKYKAGMLLDDVANDYSDTGADLGSLLGKEDISKVSIQAKFLRTLFLKTKGMVVESWDSLGHAIKDARVLGWHLDNSCQPSSISRNTVRDFWHTEVCRRTWLNLCLWDAHMSTMLGRPMRICLTDLQTIPPIDLPAACNRAQIPDFSRSASDIPTPLTVQLFNRNITMFLVRADMLQKENTKCRDFNKIREVHDQIIEFREHLPSYLWMENLNKSFDRHKDCLWLPEARGSVETMVWFAVLALHRSYLFTISKSRVQALNAGLNILRVQGKAFLDLRTQQYQNFLHFFSTFDAAVTVAAIYTLYPTESPRHFEEAVQNVRLVITEFENTVNLNPLGRAAISVLQALFDRLQKVAMTPKTSPSSTSLPISIRELDQMLNPGHALDADSCFVGHLDTVNPPLDVCVPSTQQPEQLHDSSNVQEFQGEFDKDTFWNAMNQMEIEWR</sequence>
<dbReference type="PANTHER" id="PTHR31001">
    <property type="entry name" value="UNCHARACTERIZED TRANSCRIPTIONAL REGULATORY PROTEIN"/>
    <property type="match status" value="1"/>
</dbReference>
<dbReference type="PANTHER" id="PTHR31001:SF87">
    <property type="entry name" value="COL-21"/>
    <property type="match status" value="1"/>
</dbReference>
<dbReference type="AlphaFoldDB" id="A0A3E2HEW0"/>
<dbReference type="Proteomes" id="UP000258309">
    <property type="component" value="Unassembled WGS sequence"/>
</dbReference>
<dbReference type="GO" id="GO:0005634">
    <property type="term" value="C:nucleus"/>
    <property type="evidence" value="ECO:0007669"/>
    <property type="project" value="UniProtKB-SubCell"/>
</dbReference>
<evidence type="ECO:0000313" key="4">
    <source>
        <dbReference type="Proteomes" id="UP000258309"/>
    </source>
</evidence>
<dbReference type="OMA" id="TICHERI"/>
<protein>
    <recommendedName>
        <fullName evidence="5">Transcription factor domain-containing protein</fullName>
    </recommendedName>
</protein>
<evidence type="ECO:0000256" key="2">
    <source>
        <dbReference type="ARBA" id="ARBA00023242"/>
    </source>
</evidence>
<accession>A0A3E2HEW0</accession>
<keyword evidence="2" id="KW-0539">Nucleus</keyword>
<keyword evidence="4" id="KW-1185">Reference proteome</keyword>
<feature type="non-terminal residue" evidence="3">
    <location>
        <position position="1"/>
    </location>
</feature>
<proteinExistence type="predicted"/>
<evidence type="ECO:0000313" key="3">
    <source>
        <dbReference type="EMBL" id="RFU31692.1"/>
    </source>
</evidence>
<name>A0A3E2HEW0_SCYLI</name>
<dbReference type="CDD" id="cd12148">
    <property type="entry name" value="fungal_TF_MHR"/>
    <property type="match status" value="1"/>
</dbReference>
<evidence type="ECO:0000256" key="1">
    <source>
        <dbReference type="ARBA" id="ARBA00004123"/>
    </source>
</evidence>
<dbReference type="EMBL" id="NCSJ02000070">
    <property type="protein sequence ID" value="RFU31692.1"/>
    <property type="molecule type" value="Genomic_DNA"/>
</dbReference>
<comment type="subcellular location">
    <subcellularLocation>
        <location evidence="1">Nucleus</location>
    </subcellularLocation>
</comment>
<evidence type="ECO:0008006" key="5">
    <source>
        <dbReference type="Google" id="ProtNLM"/>
    </source>
</evidence>
<feature type="non-terminal residue" evidence="3">
    <location>
        <position position="573"/>
    </location>
</feature>
<dbReference type="InterPro" id="IPR050613">
    <property type="entry name" value="Sec_Metabolite_Reg"/>
</dbReference>